<gene>
    <name evidence="8" type="ORF">M9Y10_043872</name>
</gene>
<dbReference type="SUPFAM" id="SSF54928">
    <property type="entry name" value="RNA-binding domain, RBD"/>
    <property type="match status" value="1"/>
</dbReference>
<dbReference type="Gene3D" id="3.30.70.330">
    <property type="match status" value="1"/>
</dbReference>
<dbReference type="InterPro" id="IPR035979">
    <property type="entry name" value="RBD_domain_sf"/>
</dbReference>
<evidence type="ECO:0000256" key="6">
    <source>
        <dbReference type="SAM" id="MobiDB-lite"/>
    </source>
</evidence>
<evidence type="ECO:0000256" key="1">
    <source>
        <dbReference type="ARBA" id="ARBA00022723"/>
    </source>
</evidence>
<proteinExistence type="predicted"/>
<dbReference type="PANTHER" id="PTHR12620">
    <property type="entry name" value="U2 SNRNP AUXILIARY FACTOR, SMALL SUBUNIT"/>
    <property type="match status" value="1"/>
</dbReference>
<evidence type="ECO:0000313" key="9">
    <source>
        <dbReference type="Proteomes" id="UP001470230"/>
    </source>
</evidence>
<feature type="domain" description="RRM" evidence="7">
    <location>
        <begin position="69"/>
        <end position="160"/>
    </location>
</feature>
<dbReference type="PRINTS" id="PR01848">
    <property type="entry name" value="U2AUXFACTOR"/>
</dbReference>
<keyword evidence="3" id="KW-0863">Zinc-finger</keyword>
<dbReference type="PROSITE" id="PS50102">
    <property type="entry name" value="RRM"/>
    <property type="match status" value="1"/>
</dbReference>
<dbReference type="Pfam" id="PF00076">
    <property type="entry name" value="RRM_1"/>
    <property type="match status" value="1"/>
</dbReference>
<keyword evidence="5" id="KW-0694">RNA-binding</keyword>
<reference evidence="8 9" key="1">
    <citation type="submission" date="2024-04" db="EMBL/GenBank/DDBJ databases">
        <title>Tritrichomonas musculus Genome.</title>
        <authorList>
            <person name="Alves-Ferreira E."/>
            <person name="Grigg M."/>
            <person name="Lorenzi H."/>
            <person name="Galac M."/>
        </authorList>
    </citation>
    <scope>NUCLEOTIDE SEQUENCE [LARGE SCALE GENOMIC DNA]</scope>
    <source>
        <strain evidence="8 9">EAF2021</strain>
    </source>
</reference>
<name>A0ABR2K0Y3_9EUKA</name>
<keyword evidence="4" id="KW-0862">Zinc</keyword>
<dbReference type="InterPro" id="IPR000504">
    <property type="entry name" value="RRM_dom"/>
</dbReference>
<accession>A0ABR2K0Y3</accession>
<evidence type="ECO:0000256" key="3">
    <source>
        <dbReference type="ARBA" id="ARBA00022771"/>
    </source>
</evidence>
<evidence type="ECO:0000256" key="4">
    <source>
        <dbReference type="ARBA" id="ARBA00022833"/>
    </source>
</evidence>
<keyword evidence="2" id="KW-0677">Repeat</keyword>
<feature type="region of interest" description="Disordered" evidence="6">
    <location>
        <begin position="1"/>
        <end position="20"/>
    </location>
</feature>
<dbReference type="InterPro" id="IPR009145">
    <property type="entry name" value="U2AF_small"/>
</dbReference>
<evidence type="ECO:0000256" key="5">
    <source>
        <dbReference type="PROSITE-ProRule" id="PRU00176"/>
    </source>
</evidence>
<dbReference type="Proteomes" id="UP001470230">
    <property type="component" value="Unassembled WGS sequence"/>
</dbReference>
<feature type="compositionally biased region" description="Polar residues" evidence="6">
    <location>
        <begin position="1"/>
        <end position="14"/>
    </location>
</feature>
<organism evidence="8 9">
    <name type="scientific">Tritrichomonas musculus</name>
    <dbReference type="NCBI Taxonomy" id="1915356"/>
    <lineage>
        <taxon>Eukaryota</taxon>
        <taxon>Metamonada</taxon>
        <taxon>Parabasalia</taxon>
        <taxon>Tritrichomonadida</taxon>
        <taxon>Tritrichomonadidae</taxon>
        <taxon>Tritrichomonas</taxon>
    </lineage>
</organism>
<keyword evidence="9" id="KW-1185">Reference proteome</keyword>
<sequence length="229" mass="26115">MNMKGQSSVKQISSPDDIDADENDKKLNRHFCVQYEKIGICIHGDLCFGIHREFTFPHVVILHHIYPNPDFFFYCLGEKKSPINEDLRMSIFDAFYYDLYAECSQFGQVLDIIVAQNVSLHLAGTAWILFQDSDSCIAAYKALNNRFYAGRRIHASLWDTHKLSTIICEPSRGNCSCNGYCGFVHQIDPSPRIRQMCFNRTATCLPTIDLKIHEKKLNLSPALIQAEGV</sequence>
<evidence type="ECO:0000259" key="7">
    <source>
        <dbReference type="PROSITE" id="PS50102"/>
    </source>
</evidence>
<evidence type="ECO:0000313" key="8">
    <source>
        <dbReference type="EMBL" id="KAK8884752.1"/>
    </source>
</evidence>
<dbReference type="InterPro" id="IPR012677">
    <property type="entry name" value="Nucleotide-bd_a/b_plait_sf"/>
</dbReference>
<dbReference type="EMBL" id="JAPFFF010000008">
    <property type="protein sequence ID" value="KAK8884752.1"/>
    <property type="molecule type" value="Genomic_DNA"/>
</dbReference>
<comment type="caution">
    <text evidence="8">The sequence shown here is derived from an EMBL/GenBank/DDBJ whole genome shotgun (WGS) entry which is preliminary data.</text>
</comment>
<evidence type="ECO:0000256" key="2">
    <source>
        <dbReference type="ARBA" id="ARBA00022737"/>
    </source>
</evidence>
<protein>
    <submittedName>
        <fullName evidence="8">Splicing factor U2AF 26 kDa subunit</fullName>
    </submittedName>
</protein>
<keyword evidence="1" id="KW-0479">Metal-binding</keyword>